<keyword evidence="3" id="KW-1185">Reference proteome</keyword>
<protein>
    <recommendedName>
        <fullName evidence="1">DUF6318 domain-containing protein</fullName>
    </recommendedName>
</protein>
<dbReference type="Pfam" id="PF19843">
    <property type="entry name" value="DUF6318"/>
    <property type="match status" value="1"/>
</dbReference>
<feature type="domain" description="DUF6318" evidence="1">
    <location>
        <begin position="2"/>
        <end position="134"/>
    </location>
</feature>
<name>A0A077MCW0_9MICO</name>
<evidence type="ECO:0000313" key="3">
    <source>
        <dbReference type="Proteomes" id="UP000035720"/>
    </source>
</evidence>
<accession>A0A077MCW0</accession>
<dbReference type="OrthoDB" id="4838930at2"/>
<sequence length="138" mass="15107">MKPDFPAEAKKQTLKGAQEFVQYFYDVANYALTRPEAGLLTKLGTAECKPCTLLERQAVGLVEKKSRFKGPVVKISHVENVTTSLDNPLVLVTGVQNSVPVVDSAGEETAGSPRGDINFRVELGWTSEGWRVRDVVNT</sequence>
<proteinExistence type="predicted"/>
<evidence type="ECO:0000313" key="2">
    <source>
        <dbReference type="EMBL" id="CCI54399.1"/>
    </source>
</evidence>
<evidence type="ECO:0000259" key="1">
    <source>
        <dbReference type="Pfam" id="PF19843"/>
    </source>
</evidence>
<comment type="caution">
    <text evidence="2">The sequence shown here is derived from an EMBL/GenBank/DDBJ whole genome shotgun (WGS) entry which is preliminary data.</text>
</comment>
<dbReference type="Proteomes" id="UP000035720">
    <property type="component" value="Unassembled WGS sequence"/>
</dbReference>
<dbReference type="EMBL" id="CAJC01000183">
    <property type="protein sequence ID" value="CCI54399.1"/>
    <property type="molecule type" value="Genomic_DNA"/>
</dbReference>
<gene>
    <name evidence="2" type="ORF">BN13_70023</name>
</gene>
<organism evidence="2 3">
    <name type="scientific">Nostocoides jenkinsii Ben 74</name>
    <dbReference type="NCBI Taxonomy" id="1193518"/>
    <lineage>
        <taxon>Bacteria</taxon>
        <taxon>Bacillati</taxon>
        <taxon>Actinomycetota</taxon>
        <taxon>Actinomycetes</taxon>
        <taxon>Micrococcales</taxon>
        <taxon>Intrasporangiaceae</taxon>
        <taxon>Nostocoides</taxon>
    </lineage>
</organism>
<dbReference type="InterPro" id="IPR046281">
    <property type="entry name" value="DUF6318"/>
</dbReference>
<reference evidence="2 3" key="1">
    <citation type="journal article" date="2013" name="ISME J.">
        <title>A metabolic model for members of the genus Tetrasphaera involved in enhanced biological phosphorus removal.</title>
        <authorList>
            <person name="Kristiansen R."/>
            <person name="Nguyen H.T.T."/>
            <person name="Saunders A.M."/>
            <person name="Nielsen J.L."/>
            <person name="Wimmer R."/>
            <person name="Le V.Q."/>
            <person name="McIlroy S.J."/>
            <person name="Petrovski S."/>
            <person name="Seviour R.J."/>
            <person name="Calteau A."/>
            <person name="Nielsen K.L."/>
            <person name="Nielsen P.H."/>
        </authorList>
    </citation>
    <scope>NUCLEOTIDE SEQUENCE [LARGE SCALE GENOMIC DNA]</scope>
    <source>
        <strain evidence="2 3">Ben 74</strain>
    </source>
</reference>
<dbReference type="AlphaFoldDB" id="A0A077MCW0"/>